<evidence type="ECO:0000256" key="10">
    <source>
        <dbReference type="ARBA" id="ARBA00023136"/>
    </source>
</evidence>
<keyword evidence="9 12" id="KW-1133">Transmembrane helix</keyword>
<dbReference type="InterPro" id="IPR010975">
    <property type="entry name" value="PTS_IIBC_a_glc"/>
</dbReference>
<evidence type="ECO:0000256" key="3">
    <source>
        <dbReference type="ARBA" id="ARBA00022475"/>
    </source>
</evidence>
<dbReference type="InterPro" id="IPR001996">
    <property type="entry name" value="PTS_IIB_1"/>
</dbReference>
<dbReference type="InterPro" id="IPR050429">
    <property type="entry name" value="PTS_Glucose_EIICBA"/>
</dbReference>
<dbReference type="GO" id="GO:0016301">
    <property type="term" value="F:kinase activity"/>
    <property type="evidence" value="ECO:0007669"/>
    <property type="project" value="UniProtKB-KW"/>
</dbReference>
<evidence type="ECO:0000256" key="2">
    <source>
        <dbReference type="ARBA" id="ARBA00022448"/>
    </source>
</evidence>
<feature type="transmembrane region" description="Helical" evidence="12">
    <location>
        <begin position="353"/>
        <end position="374"/>
    </location>
</feature>
<feature type="domain" description="PTS EIIC type-1" evidence="14">
    <location>
        <begin position="1"/>
        <end position="418"/>
    </location>
</feature>
<evidence type="ECO:0000256" key="4">
    <source>
        <dbReference type="ARBA" id="ARBA00022597"/>
    </source>
</evidence>
<keyword evidence="8" id="KW-0418">Kinase</keyword>
<feature type="transmembrane region" description="Helical" evidence="12">
    <location>
        <begin position="306"/>
        <end position="322"/>
    </location>
</feature>
<dbReference type="EMBL" id="FRAI01000026">
    <property type="protein sequence ID" value="SHK26803.1"/>
    <property type="molecule type" value="Genomic_DNA"/>
</dbReference>
<comment type="subcellular location">
    <subcellularLocation>
        <location evidence="1">Cell membrane</location>
        <topology evidence="1">Multi-pass membrane protein</topology>
    </subcellularLocation>
</comment>
<dbReference type="InterPro" id="IPR003352">
    <property type="entry name" value="PTS_EIIC"/>
</dbReference>
<evidence type="ECO:0000256" key="9">
    <source>
        <dbReference type="ARBA" id="ARBA00022989"/>
    </source>
</evidence>
<reference evidence="16" key="1">
    <citation type="submission" date="2016-11" db="EMBL/GenBank/DDBJ databases">
        <authorList>
            <person name="Varghese N."/>
            <person name="Submissions S."/>
        </authorList>
    </citation>
    <scope>NUCLEOTIDE SEQUENCE [LARGE SCALE GENOMIC DNA]</scope>
    <source>
        <strain evidence="16">DSM 14826</strain>
    </source>
</reference>
<organism evidence="15 16">
    <name type="scientific">Anaerobranca californiensis DSM 14826</name>
    <dbReference type="NCBI Taxonomy" id="1120989"/>
    <lineage>
        <taxon>Bacteria</taxon>
        <taxon>Bacillati</taxon>
        <taxon>Bacillota</taxon>
        <taxon>Clostridia</taxon>
        <taxon>Eubacteriales</taxon>
        <taxon>Proteinivoracaceae</taxon>
        <taxon>Anaerobranca</taxon>
    </lineage>
</organism>
<dbReference type="PANTHER" id="PTHR30009">
    <property type="entry name" value="CYTOCHROME C-TYPE SYNTHESIS PROTEIN AND PTS TRANSMEMBRANE COMPONENT"/>
    <property type="match status" value="1"/>
</dbReference>
<dbReference type="NCBIfam" id="TIGR00826">
    <property type="entry name" value="EIIB_glc"/>
    <property type="match status" value="1"/>
</dbReference>
<dbReference type="PROSITE" id="PS01035">
    <property type="entry name" value="PTS_EIIB_TYPE_1_CYS"/>
    <property type="match status" value="1"/>
</dbReference>
<keyword evidence="3" id="KW-1003">Cell membrane</keyword>
<feature type="transmembrane region" description="Helical" evidence="12">
    <location>
        <begin position="274"/>
        <end position="294"/>
    </location>
</feature>
<dbReference type="GO" id="GO:0008982">
    <property type="term" value="F:protein-N(PI)-phosphohistidine-sugar phosphotransferase activity"/>
    <property type="evidence" value="ECO:0007669"/>
    <property type="project" value="InterPro"/>
</dbReference>
<keyword evidence="4" id="KW-0762">Sugar transport</keyword>
<feature type="transmembrane region" description="Helical" evidence="12">
    <location>
        <begin position="328"/>
        <end position="346"/>
    </location>
</feature>
<name>A0A1M6R300_9FIRM</name>
<keyword evidence="16" id="KW-1185">Reference proteome</keyword>
<dbReference type="PROSITE" id="PS51098">
    <property type="entry name" value="PTS_EIIB_TYPE_1"/>
    <property type="match status" value="1"/>
</dbReference>
<feature type="transmembrane region" description="Helical" evidence="12">
    <location>
        <begin position="173"/>
        <end position="194"/>
    </location>
</feature>
<feature type="transmembrane region" description="Helical" evidence="12">
    <location>
        <begin position="129"/>
        <end position="152"/>
    </location>
</feature>
<proteinExistence type="predicted"/>
<dbReference type="Pfam" id="PF00367">
    <property type="entry name" value="PTS_EIIB"/>
    <property type="match status" value="1"/>
</dbReference>
<feature type="domain" description="PTS EIIB type-1" evidence="13">
    <location>
        <begin position="440"/>
        <end position="517"/>
    </location>
</feature>
<feature type="transmembrane region" description="Helical" evidence="12">
    <location>
        <begin position="233"/>
        <end position="254"/>
    </location>
</feature>
<dbReference type="InterPro" id="IPR018113">
    <property type="entry name" value="PTrfase_EIIB_Cys"/>
</dbReference>
<dbReference type="CDD" id="cd00212">
    <property type="entry name" value="PTS_IIB_glc"/>
    <property type="match status" value="1"/>
</dbReference>
<dbReference type="GO" id="GO:0005886">
    <property type="term" value="C:plasma membrane"/>
    <property type="evidence" value="ECO:0007669"/>
    <property type="project" value="UniProtKB-SubCell"/>
</dbReference>
<dbReference type="Proteomes" id="UP000243547">
    <property type="component" value="Unassembled WGS sequence"/>
</dbReference>
<dbReference type="InterPro" id="IPR036878">
    <property type="entry name" value="Glu_permease_IIB"/>
</dbReference>
<evidence type="ECO:0000256" key="8">
    <source>
        <dbReference type="ARBA" id="ARBA00022777"/>
    </source>
</evidence>
<dbReference type="AlphaFoldDB" id="A0A1M6R300"/>
<keyword evidence="6" id="KW-0598">Phosphotransferase system</keyword>
<accession>A0A1M6R300</accession>
<sequence>MRGKLQRFGSAMMAPVLLFPFFGMMLGLTVVFKNPSIFGSLAQEGTVWFQFWDTVQLASLTVFFQMPLVFVLGLPIALAKNAQGRAVLESFVGYIVFNYYINGILSNWGSAFGVDFTQEVGGVSGLTRIAGIKTLDTSILGAIIIAAVMVWLHNKYFEKELPEWLGIFQGTPLVAAIAFVFMLPLALITCFVWPSIQQGIFSLQGVMTSSGVFGVWLYTFLERILIPTGLHHFIYTPFLFGPAVVQDGIVNYWISNLSNFAQSTEPLKELFAGAGFALHGNSKIFGVPGIALAMYLTAKPQNRKKVGALLLAATLTSVITGITEPIEFTFLFIAPYLFLIHSLLAATMAATMYAFGVVGNFGGGLIEFAFMNWIPLFNNHWPTYLIQIVIGLIFTVIYFFLFRYLILRFNIPLPGRQNDDEESKLYTKKDYQQAKKSSFSDKARDILEGLGGKDNILDVTSCATRLRVTVKDQSLVKDDKYFLSIGTHGLVKKENNIQVIVGLSVSQVREHFEGLLK</sequence>
<protein>
    <submittedName>
        <fullName evidence="15">PTS system maltose-specific IIB component, Glc family /PTS system maltose-specific IIC component, Glc family</fullName>
    </submittedName>
</protein>
<dbReference type="InterPro" id="IPR013013">
    <property type="entry name" value="PTS_EIIC_1"/>
</dbReference>
<feature type="transmembrane region" description="Helical" evidence="12">
    <location>
        <begin position="57"/>
        <end position="79"/>
    </location>
</feature>
<evidence type="ECO:0000313" key="15">
    <source>
        <dbReference type="EMBL" id="SHK26803.1"/>
    </source>
</evidence>
<dbReference type="OrthoDB" id="9764327at2"/>
<gene>
    <name evidence="15" type="ORF">SAMN02745227_01934</name>
</gene>
<dbReference type="Gene3D" id="3.30.1360.60">
    <property type="entry name" value="Glucose permease domain IIB"/>
    <property type="match status" value="1"/>
</dbReference>
<evidence type="ECO:0000259" key="13">
    <source>
        <dbReference type="PROSITE" id="PS51098"/>
    </source>
</evidence>
<evidence type="ECO:0000313" key="16">
    <source>
        <dbReference type="Proteomes" id="UP000243547"/>
    </source>
</evidence>
<feature type="active site" description="Phosphocysteine intermediate; for EIIB activity" evidence="11">
    <location>
        <position position="462"/>
    </location>
</feature>
<evidence type="ECO:0000256" key="11">
    <source>
        <dbReference type="PROSITE-ProRule" id="PRU00421"/>
    </source>
</evidence>
<evidence type="ECO:0000256" key="6">
    <source>
        <dbReference type="ARBA" id="ARBA00022683"/>
    </source>
</evidence>
<keyword evidence="10 12" id="KW-0472">Membrane</keyword>
<feature type="transmembrane region" description="Helical" evidence="12">
    <location>
        <begin position="200"/>
        <end position="221"/>
    </location>
</feature>
<dbReference type="NCBIfam" id="TIGR02005">
    <property type="entry name" value="PTS-IIBC-alpha"/>
    <property type="match status" value="1"/>
</dbReference>
<dbReference type="STRING" id="1120989.SAMN02745227_01934"/>
<dbReference type="RefSeq" id="WP_072908315.1">
    <property type="nucleotide sequence ID" value="NZ_FRAI01000026.1"/>
</dbReference>
<dbReference type="SUPFAM" id="SSF55604">
    <property type="entry name" value="Glucose permease domain IIB"/>
    <property type="match status" value="1"/>
</dbReference>
<dbReference type="Pfam" id="PF02378">
    <property type="entry name" value="PTS_EIIC"/>
    <property type="match status" value="1"/>
</dbReference>
<keyword evidence="7 12" id="KW-0812">Transmembrane</keyword>
<keyword evidence="5" id="KW-0808">Transferase</keyword>
<feature type="transmembrane region" description="Helical" evidence="12">
    <location>
        <begin position="12"/>
        <end position="32"/>
    </location>
</feature>
<dbReference type="GO" id="GO:0090563">
    <property type="term" value="F:protein-phosphocysteine-sugar phosphotransferase activity"/>
    <property type="evidence" value="ECO:0007669"/>
    <property type="project" value="TreeGrafter"/>
</dbReference>
<feature type="transmembrane region" description="Helical" evidence="12">
    <location>
        <begin position="91"/>
        <end position="109"/>
    </location>
</feature>
<evidence type="ECO:0000256" key="5">
    <source>
        <dbReference type="ARBA" id="ARBA00022679"/>
    </source>
</evidence>
<evidence type="ECO:0000256" key="12">
    <source>
        <dbReference type="SAM" id="Phobius"/>
    </source>
</evidence>
<dbReference type="GO" id="GO:0009401">
    <property type="term" value="P:phosphoenolpyruvate-dependent sugar phosphotransferase system"/>
    <property type="evidence" value="ECO:0007669"/>
    <property type="project" value="UniProtKB-KW"/>
</dbReference>
<evidence type="ECO:0000259" key="14">
    <source>
        <dbReference type="PROSITE" id="PS51103"/>
    </source>
</evidence>
<evidence type="ECO:0000256" key="1">
    <source>
        <dbReference type="ARBA" id="ARBA00004651"/>
    </source>
</evidence>
<keyword evidence="2" id="KW-0813">Transport</keyword>
<evidence type="ECO:0000256" key="7">
    <source>
        <dbReference type="ARBA" id="ARBA00022692"/>
    </source>
</evidence>
<dbReference type="PROSITE" id="PS51103">
    <property type="entry name" value="PTS_EIIC_TYPE_1"/>
    <property type="match status" value="1"/>
</dbReference>
<feature type="transmembrane region" description="Helical" evidence="12">
    <location>
        <begin position="386"/>
        <end position="406"/>
    </location>
</feature>
<dbReference type="PANTHER" id="PTHR30009:SF12">
    <property type="entry name" value="PHOSPHOTRANSFERASE IIC COMPONENT GLVC"/>
    <property type="match status" value="1"/>
</dbReference>